<feature type="domain" description="TRASH" evidence="6">
    <location>
        <begin position="6"/>
        <end position="44"/>
    </location>
</feature>
<evidence type="ECO:0000259" key="6">
    <source>
        <dbReference type="SMART" id="SM00746"/>
    </source>
</evidence>
<evidence type="ECO:0000256" key="3">
    <source>
        <dbReference type="ARBA" id="ARBA00018397"/>
    </source>
</evidence>
<dbReference type="STRING" id="1392247.A0A3N4KZF7"/>
<protein>
    <recommendedName>
        <fullName evidence="3">Ribosome biogenesis protein RLP24</fullName>
    </recommendedName>
</protein>
<dbReference type="InterPro" id="IPR056366">
    <property type="entry name" value="Ribosomal_eL24"/>
</dbReference>
<gene>
    <name evidence="7" type="ORF">P167DRAFT_525023</name>
</gene>
<accession>A0A3N4KZF7</accession>
<dbReference type="GO" id="GO:1902626">
    <property type="term" value="P:assembly of large subunit precursor of preribosome"/>
    <property type="evidence" value="ECO:0007669"/>
    <property type="project" value="UniProtKB-ARBA"/>
</dbReference>
<keyword evidence="4" id="KW-0690">Ribosome biogenesis</keyword>
<sequence>MRIHQCHFCSGPIYPGHGIMFVRNDAKEFRFCRSKCHKNFKMKRNPRKLKWTKAFRKSAGKEMVVDTTLTFSARRHVPTRYSRDLVAKTLTAMQRVEEIRARRERVFYRNRMAGNKQREREANRKLVAENQHLLPRDQRTDIVAVAAAEKDKEADVVSEDGMMDIESGDEEEEVQQPELVKVKVKVSKRRQKVGAGDGMDVD</sequence>
<dbReference type="SUPFAM" id="SSF57716">
    <property type="entry name" value="Glucocorticoid receptor-like (DNA-binding domain)"/>
    <property type="match status" value="1"/>
</dbReference>
<dbReference type="GO" id="GO:0005730">
    <property type="term" value="C:nucleolus"/>
    <property type="evidence" value="ECO:0007669"/>
    <property type="project" value="TreeGrafter"/>
</dbReference>
<dbReference type="OrthoDB" id="10262490at2759"/>
<dbReference type="InterPro" id="IPR011017">
    <property type="entry name" value="TRASH_dom"/>
</dbReference>
<dbReference type="InterPro" id="IPR038630">
    <property type="entry name" value="L24e/L24_sf"/>
</dbReference>
<evidence type="ECO:0000256" key="1">
    <source>
        <dbReference type="ARBA" id="ARBA00004123"/>
    </source>
</evidence>
<proteinExistence type="inferred from homology"/>
<comment type="subcellular location">
    <subcellularLocation>
        <location evidence="1">Nucleus</location>
    </subcellularLocation>
</comment>
<dbReference type="Proteomes" id="UP000277580">
    <property type="component" value="Unassembled WGS sequence"/>
</dbReference>
<evidence type="ECO:0000256" key="5">
    <source>
        <dbReference type="ARBA" id="ARBA00023242"/>
    </source>
</evidence>
<dbReference type="Pfam" id="PF01246">
    <property type="entry name" value="Ribosomal_L24e"/>
    <property type="match status" value="1"/>
</dbReference>
<dbReference type="Gene3D" id="2.30.170.20">
    <property type="entry name" value="Ribosomal protein L24e"/>
    <property type="match status" value="1"/>
</dbReference>
<comment type="similarity">
    <text evidence="2">Belongs to the eukaryotic ribosomal protein eL24 family.</text>
</comment>
<evidence type="ECO:0000256" key="4">
    <source>
        <dbReference type="ARBA" id="ARBA00022517"/>
    </source>
</evidence>
<dbReference type="PROSITE" id="PS01073">
    <property type="entry name" value="RIBOSOMAL_L24E"/>
    <property type="match status" value="1"/>
</dbReference>
<evidence type="ECO:0000313" key="8">
    <source>
        <dbReference type="Proteomes" id="UP000277580"/>
    </source>
</evidence>
<reference evidence="7 8" key="1">
    <citation type="journal article" date="2018" name="Nat. Ecol. Evol.">
        <title>Pezizomycetes genomes reveal the molecular basis of ectomycorrhizal truffle lifestyle.</title>
        <authorList>
            <person name="Murat C."/>
            <person name="Payen T."/>
            <person name="Noel B."/>
            <person name="Kuo A."/>
            <person name="Morin E."/>
            <person name="Chen J."/>
            <person name="Kohler A."/>
            <person name="Krizsan K."/>
            <person name="Balestrini R."/>
            <person name="Da Silva C."/>
            <person name="Montanini B."/>
            <person name="Hainaut M."/>
            <person name="Levati E."/>
            <person name="Barry K.W."/>
            <person name="Belfiori B."/>
            <person name="Cichocki N."/>
            <person name="Clum A."/>
            <person name="Dockter R.B."/>
            <person name="Fauchery L."/>
            <person name="Guy J."/>
            <person name="Iotti M."/>
            <person name="Le Tacon F."/>
            <person name="Lindquist E.A."/>
            <person name="Lipzen A."/>
            <person name="Malagnac F."/>
            <person name="Mello A."/>
            <person name="Molinier V."/>
            <person name="Miyauchi S."/>
            <person name="Poulain J."/>
            <person name="Riccioni C."/>
            <person name="Rubini A."/>
            <person name="Sitrit Y."/>
            <person name="Splivallo R."/>
            <person name="Traeger S."/>
            <person name="Wang M."/>
            <person name="Zifcakova L."/>
            <person name="Wipf D."/>
            <person name="Zambonelli A."/>
            <person name="Paolocci F."/>
            <person name="Nowrousian M."/>
            <person name="Ottonello S."/>
            <person name="Baldrian P."/>
            <person name="Spatafora J.W."/>
            <person name="Henrissat B."/>
            <person name="Nagy L.G."/>
            <person name="Aury J.M."/>
            <person name="Wincker P."/>
            <person name="Grigoriev I.V."/>
            <person name="Bonfante P."/>
            <person name="Martin F.M."/>
        </authorList>
    </citation>
    <scope>NUCLEOTIDE SEQUENCE [LARGE SCALE GENOMIC DNA]</scope>
    <source>
        <strain evidence="7 8">CCBAS932</strain>
    </source>
</reference>
<evidence type="ECO:0000313" key="7">
    <source>
        <dbReference type="EMBL" id="RPB11115.1"/>
    </source>
</evidence>
<dbReference type="FunFam" id="2.30.170.20:FF:000001">
    <property type="entry name" value="probable ribosome biogenesis protein RLP24"/>
    <property type="match status" value="1"/>
</dbReference>
<dbReference type="EMBL" id="ML119138">
    <property type="protein sequence ID" value="RPB11115.1"/>
    <property type="molecule type" value="Genomic_DNA"/>
</dbReference>
<name>A0A3N4KZF7_9PEZI</name>
<evidence type="ECO:0000256" key="2">
    <source>
        <dbReference type="ARBA" id="ARBA00005647"/>
    </source>
</evidence>
<dbReference type="InParanoid" id="A0A3N4KZF7"/>
<dbReference type="AlphaFoldDB" id="A0A3N4KZF7"/>
<dbReference type="GO" id="GO:0003735">
    <property type="term" value="F:structural constituent of ribosome"/>
    <property type="evidence" value="ECO:0007669"/>
    <property type="project" value="InterPro"/>
</dbReference>
<dbReference type="CDD" id="cd00472">
    <property type="entry name" value="Ribosomal_L24e_L24"/>
    <property type="match status" value="1"/>
</dbReference>
<keyword evidence="8" id="KW-1185">Reference proteome</keyword>
<dbReference type="InterPro" id="IPR023442">
    <property type="entry name" value="Ribosomal_eL24_CS"/>
</dbReference>
<keyword evidence="5" id="KW-0539">Nucleus</keyword>
<dbReference type="PANTHER" id="PTHR10792">
    <property type="entry name" value="60S RIBOSOMAL PROTEIN L24"/>
    <property type="match status" value="1"/>
</dbReference>
<organism evidence="7 8">
    <name type="scientific">Morchella conica CCBAS932</name>
    <dbReference type="NCBI Taxonomy" id="1392247"/>
    <lineage>
        <taxon>Eukaryota</taxon>
        <taxon>Fungi</taxon>
        <taxon>Dikarya</taxon>
        <taxon>Ascomycota</taxon>
        <taxon>Pezizomycotina</taxon>
        <taxon>Pezizomycetes</taxon>
        <taxon>Pezizales</taxon>
        <taxon>Morchellaceae</taxon>
        <taxon>Morchella</taxon>
    </lineage>
</organism>
<dbReference type="FunCoup" id="A0A3N4KZF7">
    <property type="interactions" value="991"/>
</dbReference>
<dbReference type="PANTHER" id="PTHR10792:SF8">
    <property type="entry name" value="RIBOSOME BIOGENESIS PROTEIN RLP24-RELATED"/>
    <property type="match status" value="1"/>
</dbReference>
<dbReference type="SMART" id="SM00746">
    <property type="entry name" value="TRASH"/>
    <property type="match status" value="1"/>
</dbReference>
<dbReference type="InterPro" id="IPR000988">
    <property type="entry name" value="Ribosomal_eL24-rel_N"/>
</dbReference>